<proteinExistence type="predicted"/>
<dbReference type="RefSeq" id="WP_124042978.1">
    <property type="nucleotide sequence ID" value="NZ_CP063008.1"/>
</dbReference>
<evidence type="ECO:0000313" key="1">
    <source>
        <dbReference type="EMBL" id="QOU53164.1"/>
    </source>
</evidence>
<dbReference type="Proteomes" id="UP000439817">
    <property type="component" value="Chromosome"/>
</dbReference>
<gene>
    <name evidence="1" type="ORF">GJJ08_007045</name>
</gene>
<protein>
    <submittedName>
        <fullName evidence="1">Uncharacterized protein</fullName>
    </submittedName>
</protein>
<sequence>MAEKSSLERLQEINADNQRRVTVSVGTLKAARSEIQAHVKVNGKGIMTDIVLDQLNKAIGDGGQKNG</sequence>
<organism evidence="1 2">
    <name type="scientific">Klebsiella pneumoniae</name>
    <dbReference type="NCBI Taxonomy" id="573"/>
    <lineage>
        <taxon>Bacteria</taxon>
        <taxon>Pseudomonadati</taxon>
        <taxon>Pseudomonadota</taxon>
        <taxon>Gammaproteobacteria</taxon>
        <taxon>Enterobacterales</taxon>
        <taxon>Enterobacteriaceae</taxon>
        <taxon>Klebsiella/Raoultella group</taxon>
        <taxon>Klebsiella</taxon>
        <taxon>Klebsiella pneumoniae complex</taxon>
    </lineage>
</organism>
<name>A0A7X2GN49_KLEPN</name>
<accession>A0A7X2GN49</accession>
<dbReference type="EMBL" id="CP063008">
    <property type="protein sequence ID" value="QOU53164.1"/>
    <property type="molecule type" value="Genomic_DNA"/>
</dbReference>
<reference evidence="1 2" key="1">
    <citation type="journal article" date="2020" name="Antibiotics">
        <title>Molecular Typing, Characterization of Antimicrobial Resistance, Virulence Profiling and Analysis of Whole-Genome Sequence of Clinical Klebsiella pneumoniae Isolates.</title>
        <authorList>
            <person name="Shelenkov A."/>
            <person name="Mikhaylova Y."/>
            <person name="Yanushevich Y."/>
            <person name="Samoilov A."/>
            <person name="Petrova L."/>
            <person name="Fomina V."/>
            <person name="Gusarov V."/>
            <person name="Zamyatin M."/>
            <person name="Shagin D."/>
            <person name="Akimkin V."/>
        </authorList>
    </citation>
    <scope>NUCLEOTIDE SEQUENCE [LARGE SCALE GENOMIC DNA]</scope>
    <source>
        <strain evidence="1 2">CriePir120</strain>
    </source>
</reference>
<dbReference type="AlphaFoldDB" id="A0A7X2GN49"/>
<evidence type="ECO:0000313" key="2">
    <source>
        <dbReference type="Proteomes" id="UP000439817"/>
    </source>
</evidence>